<dbReference type="Proteomes" id="UP000321129">
    <property type="component" value="Unassembled WGS sequence"/>
</dbReference>
<keyword evidence="1" id="KW-1133">Transmembrane helix</keyword>
<evidence type="ECO:0000256" key="1">
    <source>
        <dbReference type="SAM" id="Phobius"/>
    </source>
</evidence>
<dbReference type="EMBL" id="VOPY01000001">
    <property type="protein sequence ID" value="TXC73336.1"/>
    <property type="molecule type" value="Genomic_DNA"/>
</dbReference>
<comment type="caution">
    <text evidence="2">The sequence shown here is derived from an EMBL/GenBank/DDBJ whole genome shotgun (WGS) entry which is preliminary data.</text>
</comment>
<keyword evidence="1" id="KW-0812">Transmembrane</keyword>
<evidence type="ECO:0000313" key="3">
    <source>
        <dbReference type="Proteomes" id="UP000321129"/>
    </source>
</evidence>
<keyword evidence="3" id="KW-1185">Reference proteome</keyword>
<feature type="transmembrane region" description="Helical" evidence="1">
    <location>
        <begin position="71"/>
        <end position="93"/>
    </location>
</feature>
<organism evidence="2 3">
    <name type="scientific">Flavisphingopyxis soli</name>
    <dbReference type="NCBI Taxonomy" id="2601267"/>
    <lineage>
        <taxon>Bacteria</taxon>
        <taxon>Pseudomonadati</taxon>
        <taxon>Pseudomonadota</taxon>
        <taxon>Alphaproteobacteria</taxon>
        <taxon>Sphingomonadales</taxon>
        <taxon>Sphingopyxidaceae</taxon>
        <taxon>Flavisphingopyxis</taxon>
    </lineage>
</organism>
<accession>A0A5C6UMK8</accession>
<dbReference type="AlphaFoldDB" id="A0A5C6UMK8"/>
<dbReference type="OrthoDB" id="279522at2"/>
<name>A0A5C6UMK8_9SPHN</name>
<keyword evidence="1" id="KW-0472">Membrane</keyword>
<gene>
    <name evidence="2" type="ORF">FSZ31_00790</name>
</gene>
<dbReference type="RefSeq" id="WP_147121173.1">
    <property type="nucleotide sequence ID" value="NZ_VOPY01000001.1"/>
</dbReference>
<proteinExistence type="predicted"/>
<reference evidence="2 3" key="1">
    <citation type="submission" date="2019-08" db="EMBL/GenBank/DDBJ databases">
        <title>Sphingorhabdus soil sp. nov., isolated from arctic soil.</title>
        <authorList>
            <person name="Liu Y."/>
        </authorList>
    </citation>
    <scope>NUCLEOTIDE SEQUENCE [LARGE SCALE GENOMIC DNA]</scope>
    <source>
        <strain evidence="2 3">D-2Q-5-6</strain>
    </source>
</reference>
<protein>
    <recommendedName>
        <fullName evidence="4">DUF2834 domain-containing protein</fullName>
    </recommendedName>
</protein>
<sequence length="113" mass="12643">MRAFQLLVSILLVAIVGYTAITIDRHGWDLLPIFFGDIAKMNWPGQFNFDFLGMLILSGFWVSWRHRFSPIGIGLGLLALFGGVLFLSAYLLVASWQSRGNVSTLLLGPDRTR</sequence>
<evidence type="ECO:0000313" key="2">
    <source>
        <dbReference type="EMBL" id="TXC73336.1"/>
    </source>
</evidence>
<feature type="transmembrane region" description="Helical" evidence="1">
    <location>
        <begin position="43"/>
        <end position="64"/>
    </location>
</feature>
<evidence type="ECO:0008006" key="4">
    <source>
        <dbReference type="Google" id="ProtNLM"/>
    </source>
</evidence>